<dbReference type="Proteomes" id="UP001266305">
    <property type="component" value="Unassembled WGS sequence"/>
</dbReference>
<reference evidence="2 3" key="1">
    <citation type="submission" date="2023-05" db="EMBL/GenBank/DDBJ databases">
        <title>B98-5 Cell Line De Novo Hybrid Assembly: An Optical Mapping Approach.</title>
        <authorList>
            <person name="Kananen K."/>
            <person name="Auerbach J.A."/>
            <person name="Kautto E."/>
            <person name="Blachly J.S."/>
        </authorList>
    </citation>
    <scope>NUCLEOTIDE SEQUENCE [LARGE SCALE GENOMIC DNA]</scope>
    <source>
        <strain evidence="2">B95-8</strain>
        <tissue evidence="2">Cell line</tissue>
    </source>
</reference>
<proteinExistence type="predicted"/>
<dbReference type="EMBL" id="JASSZA010000022">
    <property type="protein sequence ID" value="KAK2084621.1"/>
    <property type="molecule type" value="Genomic_DNA"/>
</dbReference>
<comment type="caution">
    <text evidence="2">The sequence shown here is derived from an EMBL/GenBank/DDBJ whole genome shotgun (WGS) entry which is preliminary data.</text>
</comment>
<evidence type="ECO:0000256" key="1">
    <source>
        <dbReference type="SAM" id="MobiDB-lite"/>
    </source>
</evidence>
<feature type="non-terminal residue" evidence="2">
    <location>
        <position position="1"/>
    </location>
</feature>
<feature type="region of interest" description="Disordered" evidence="1">
    <location>
        <begin position="35"/>
        <end position="61"/>
    </location>
</feature>
<keyword evidence="3" id="KW-1185">Reference proteome</keyword>
<protein>
    <submittedName>
        <fullName evidence="2">Uncharacterized protein</fullName>
    </submittedName>
</protein>
<feature type="non-terminal residue" evidence="2">
    <location>
        <position position="61"/>
    </location>
</feature>
<accession>A0ABQ9TIX5</accession>
<evidence type="ECO:0000313" key="2">
    <source>
        <dbReference type="EMBL" id="KAK2084621.1"/>
    </source>
</evidence>
<feature type="compositionally biased region" description="Polar residues" evidence="1">
    <location>
        <begin position="35"/>
        <end position="53"/>
    </location>
</feature>
<gene>
    <name evidence="2" type="ORF">P7K49_037654</name>
</gene>
<organism evidence="2 3">
    <name type="scientific">Saguinus oedipus</name>
    <name type="common">Cotton-top tamarin</name>
    <name type="synonym">Oedipomidas oedipus</name>
    <dbReference type="NCBI Taxonomy" id="9490"/>
    <lineage>
        <taxon>Eukaryota</taxon>
        <taxon>Metazoa</taxon>
        <taxon>Chordata</taxon>
        <taxon>Craniata</taxon>
        <taxon>Vertebrata</taxon>
        <taxon>Euteleostomi</taxon>
        <taxon>Mammalia</taxon>
        <taxon>Eutheria</taxon>
        <taxon>Euarchontoglires</taxon>
        <taxon>Primates</taxon>
        <taxon>Haplorrhini</taxon>
        <taxon>Platyrrhini</taxon>
        <taxon>Cebidae</taxon>
        <taxon>Callitrichinae</taxon>
        <taxon>Saguinus</taxon>
    </lineage>
</organism>
<name>A0ABQ9TIX5_SAGOE</name>
<sequence length="61" mass="6696">EESTMELLGLSRGKEQRNLVGRHKVLYDIAPKSTGTASISLGSQVTVKQNSLPDSMEHRTL</sequence>
<evidence type="ECO:0000313" key="3">
    <source>
        <dbReference type="Proteomes" id="UP001266305"/>
    </source>
</evidence>